<sequence length="60" mass="6805">MVCSNIQAQSCSIQGYGHGFLNQSVIRERVSGQITRTSRAFRGGRLFGGWTHGHYRHRQI</sequence>
<evidence type="ECO:0000313" key="1">
    <source>
        <dbReference type="EMBL" id="RDH39745.1"/>
    </source>
</evidence>
<organism evidence="1 2">
    <name type="scientific">Aspergillus welwitschiae</name>
    <dbReference type="NCBI Taxonomy" id="1341132"/>
    <lineage>
        <taxon>Eukaryota</taxon>
        <taxon>Fungi</taxon>
        <taxon>Dikarya</taxon>
        <taxon>Ascomycota</taxon>
        <taxon>Pezizomycotina</taxon>
        <taxon>Eurotiomycetes</taxon>
        <taxon>Eurotiomycetidae</taxon>
        <taxon>Eurotiales</taxon>
        <taxon>Aspergillaceae</taxon>
        <taxon>Aspergillus</taxon>
        <taxon>Aspergillus subgen. Circumdati</taxon>
    </lineage>
</organism>
<accession>A0A3F3QKU1</accession>
<keyword evidence="2" id="KW-1185">Reference proteome</keyword>
<reference evidence="1 2" key="1">
    <citation type="submission" date="2018-07" db="EMBL/GenBank/DDBJ databases">
        <title>The genomes of Aspergillus section Nigri reveals drivers in fungal speciation.</title>
        <authorList>
            <consortium name="DOE Joint Genome Institute"/>
            <person name="Vesth T.C."/>
            <person name="Nybo J."/>
            <person name="Theobald S."/>
            <person name="Brandl J."/>
            <person name="Frisvad J.C."/>
            <person name="Nielsen K.F."/>
            <person name="Lyhne E.K."/>
            <person name="Kogle M.E."/>
            <person name="Kuo A."/>
            <person name="Riley R."/>
            <person name="Clum A."/>
            <person name="Nolan M."/>
            <person name="Lipzen A."/>
            <person name="Salamov A."/>
            <person name="Henrissat B."/>
            <person name="Wiebenga A."/>
            <person name="De vries R.P."/>
            <person name="Grigoriev I.V."/>
            <person name="Mortensen U.H."/>
            <person name="Andersen M.R."/>
            <person name="Baker S.E."/>
        </authorList>
    </citation>
    <scope>NUCLEOTIDE SEQUENCE [LARGE SCALE GENOMIC DNA]</scope>
    <source>
        <strain evidence="1 2">CBS 139.54b</strain>
    </source>
</reference>
<name>A0A3F3QKU1_9EURO</name>
<dbReference type="Proteomes" id="UP000253729">
    <property type="component" value="Unassembled WGS sequence"/>
</dbReference>
<gene>
    <name evidence="1" type="ORF">BDQ94DRAFT_133596</name>
</gene>
<proteinExistence type="predicted"/>
<dbReference type="GeneID" id="38132670"/>
<protein>
    <submittedName>
        <fullName evidence="1">Uncharacterized protein</fullName>
    </submittedName>
</protein>
<evidence type="ECO:0000313" key="2">
    <source>
        <dbReference type="Proteomes" id="UP000253729"/>
    </source>
</evidence>
<dbReference type="RefSeq" id="XP_026632767.1">
    <property type="nucleotide sequence ID" value="XM_026764314.1"/>
</dbReference>
<dbReference type="EMBL" id="KZ852032">
    <property type="protein sequence ID" value="RDH39745.1"/>
    <property type="molecule type" value="Genomic_DNA"/>
</dbReference>
<dbReference type="AlphaFoldDB" id="A0A3F3QKU1"/>